<organism evidence="2 3">
    <name type="scientific">Liparis tanakae</name>
    <name type="common">Tanaka's snailfish</name>
    <dbReference type="NCBI Taxonomy" id="230148"/>
    <lineage>
        <taxon>Eukaryota</taxon>
        <taxon>Metazoa</taxon>
        <taxon>Chordata</taxon>
        <taxon>Craniata</taxon>
        <taxon>Vertebrata</taxon>
        <taxon>Euteleostomi</taxon>
        <taxon>Actinopterygii</taxon>
        <taxon>Neopterygii</taxon>
        <taxon>Teleostei</taxon>
        <taxon>Neoteleostei</taxon>
        <taxon>Acanthomorphata</taxon>
        <taxon>Eupercaria</taxon>
        <taxon>Perciformes</taxon>
        <taxon>Cottioidei</taxon>
        <taxon>Cottales</taxon>
        <taxon>Liparidae</taxon>
        <taxon>Liparis</taxon>
    </lineage>
</organism>
<feature type="compositionally biased region" description="Acidic residues" evidence="1">
    <location>
        <begin position="103"/>
        <end position="116"/>
    </location>
</feature>
<dbReference type="AlphaFoldDB" id="A0A4Z2IKD0"/>
<dbReference type="Proteomes" id="UP000314294">
    <property type="component" value="Unassembled WGS sequence"/>
</dbReference>
<feature type="compositionally biased region" description="Basic and acidic residues" evidence="1">
    <location>
        <begin position="262"/>
        <end position="274"/>
    </location>
</feature>
<dbReference type="EMBL" id="SRLO01000075">
    <property type="protein sequence ID" value="TNN78221.1"/>
    <property type="molecule type" value="Genomic_DNA"/>
</dbReference>
<gene>
    <name evidence="2" type="ORF">EYF80_011461</name>
</gene>
<feature type="compositionally biased region" description="Gly residues" evidence="1">
    <location>
        <begin position="34"/>
        <end position="46"/>
    </location>
</feature>
<accession>A0A4Z2IKD0</accession>
<name>A0A4Z2IKD0_9TELE</name>
<comment type="caution">
    <text evidence="2">The sequence shown here is derived from an EMBL/GenBank/DDBJ whole genome shotgun (WGS) entry which is preliminary data.</text>
</comment>
<reference evidence="2 3" key="1">
    <citation type="submission" date="2019-03" db="EMBL/GenBank/DDBJ databases">
        <title>First draft genome of Liparis tanakae, snailfish: a comprehensive survey of snailfish specific genes.</title>
        <authorList>
            <person name="Kim W."/>
            <person name="Song I."/>
            <person name="Jeong J.-H."/>
            <person name="Kim D."/>
            <person name="Kim S."/>
            <person name="Ryu S."/>
            <person name="Song J.Y."/>
            <person name="Lee S.K."/>
        </authorList>
    </citation>
    <scope>NUCLEOTIDE SEQUENCE [LARGE SCALE GENOMIC DNA]</scope>
    <source>
        <tissue evidence="2">Muscle</tissue>
    </source>
</reference>
<evidence type="ECO:0000313" key="3">
    <source>
        <dbReference type="Proteomes" id="UP000314294"/>
    </source>
</evidence>
<feature type="region of interest" description="Disordered" evidence="1">
    <location>
        <begin position="26"/>
        <end position="51"/>
    </location>
</feature>
<protein>
    <submittedName>
        <fullName evidence="2">Uncharacterized protein</fullName>
    </submittedName>
</protein>
<evidence type="ECO:0000313" key="2">
    <source>
        <dbReference type="EMBL" id="TNN78221.1"/>
    </source>
</evidence>
<proteinExistence type="predicted"/>
<sequence>MSRPSLRIRLSAEAFAAVTTASIKSCSEDDKYGSHGGNLSGNGRSSGGTDLYDVSEVAVGSQLQALPLRPGFDGREPLAESSSPVVGAQAAASAGLRAREPVEEPDADEMEELGEELDDGRWLTRDLRVSGPSSAGQRLSVPVRSVHQVGQVQLTFPRERAEVFVTLEEVQQLGGVGHPEGQSAGAGLLSLQGAKHNRFSVTSQNRRVGFTPSRVKRVTKGSRSCLDDLRGRGHHFARGQSDAVTAERRASPAVALQSEASRGVEDVGGREREVNGGAVGVVQDRGEEGGLR</sequence>
<evidence type="ECO:0000256" key="1">
    <source>
        <dbReference type="SAM" id="MobiDB-lite"/>
    </source>
</evidence>
<feature type="compositionally biased region" description="Low complexity" evidence="1">
    <location>
        <begin position="81"/>
        <end position="96"/>
    </location>
</feature>
<feature type="region of interest" description="Disordered" evidence="1">
    <location>
        <begin position="229"/>
        <end position="292"/>
    </location>
</feature>
<keyword evidence="3" id="KW-1185">Reference proteome</keyword>
<feature type="region of interest" description="Disordered" evidence="1">
    <location>
        <begin position="68"/>
        <end position="116"/>
    </location>
</feature>